<gene>
    <name evidence="2" type="ORF">AYI70_g7931</name>
</gene>
<reference evidence="2 3" key="1">
    <citation type="submission" date="2017-01" db="EMBL/GenBank/DDBJ databases">
        <authorList>
            <person name="Mah S.A."/>
            <person name="Swanson W.J."/>
            <person name="Moy G.W."/>
            <person name="Vacquier V.D."/>
        </authorList>
    </citation>
    <scope>NUCLEOTIDE SEQUENCE [LARGE SCALE GENOMIC DNA]</scope>
    <source>
        <strain evidence="2 3">GSMNP</strain>
    </source>
</reference>
<dbReference type="Pfam" id="PF00665">
    <property type="entry name" value="rve"/>
    <property type="match status" value="1"/>
</dbReference>
<dbReference type="GO" id="GO:0015074">
    <property type="term" value="P:DNA integration"/>
    <property type="evidence" value="ECO:0007669"/>
    <property type="project" value="InterPro"/>
</dbReference>
<evidence type="ECO:0000313" key="2">
    <source>
        <dbReference type="EMBL" id="OMJ14361.1"/>
    </source>
</evidence>
<dbReference type="InterPro" id="IPR001584">
    <property type="entry name" value="Integrase_cat-core"/>
</dbReference>
<dbReference type="GO" id="GO:0005634">
    <property type="term" value="C:nucleus"/>
    <property type="evidence" value="ECO:0007669"/>
    <property type="project" value="UniProtKB-ARBA"/>
</dbReference>
<dbReference type="InterPro" id="IPR050951">
    <property type="entry name" value="Retrovirus_Pol_polyprotein"/>
</dbReference>
<sequence>MDFLGPITKSNKGNRYILVAVEALTSYPLAWPTKDLTSETVAEHLLDLIEVFGIPKSLKTDGGSCFKAKNFAKICSKHGIIHKVNIAYQPEWLGKVERMNQTIRYSLARSCDGNYTEWERALSCTMRGIRSRKLSKGYSPYELMFGVKPKMNFEYTFHAPISLQARVLESLELKNIRRRLMRNSESSNQRPSFNIGDMVLVLHYSLRKHQMRDKMSPRYIGPYVIQNILPHNTYKVRSEKGNIHYYHASRLIRYFRRDMGALISYGRVE</sequence>
<dbReference type="AlphaFoldDB" id="A0A1R1XIA0"/>
<dbReference type="GO" id="GO:0003676">
    <property type="term" value="F:nucleic acid binding"/>
    <property type="evidence" value="ECO:0007669"/>
    <property type="project" value="InterPro"/>
</dbReference>
<dbReference type="Proteomes" id="UP000187283">
    <property type="component" value="Unassembled WGS sequence"/>
</dbReference>
<dbReference type="SUPFAM" id="SSF53098">
    <property type="entry name" value="Ribonuclease H-like"/>
    <property type="match status" value="1"/>
</dbReference>
<dbReference type="OrthoDB" id="5592268at2759"/>
<dbReference type="PROSITE" id="PS50994">
    <property type="entry name" value="INTEGRASE"/>
    <property type="match status" value="1"/>
</dbReference>
<protein>
    <submittedName>
        <fullName evidence="2">Pol polyprotein</fullName>
    </submittedName>
</protein>
<dbReference type="STRING" id="133412.A0A1R1XIA0"/>
<keyword evidence="3" id="KW-1185">Reference proteome</keyword>
<organism evidence="2 3">
    <name type="scientific">Smittium culicis</name>
    <dbReference type="NCBI Taxonomy" id="133412"/>
    <lineage>
        <taxon>Eukaryota</taxon>
        <taxon>Fungi</taxon>
        <taxon>Fungi incertae sedis</taxon>
        <taxon>Zoopagomycota</taxon>
        <taxon>Kickxellomycotina</taxon>
        <taxon>Harpellomycetes</taxon>
        <taxon>Harpellales</taxon>
        <taxon>Legeriomycetaceae</taxon>
        <taxon>Smittium</taxon>
    </lineage>
</organism>
<dbReference type="InterPro" id="IPR012337">
    <property type="entry name" value="RNaseH-like_sf"/>
</dbReference>
<feature type="domain" description="Integrase catalytic" evidence="1">
    <location>
        <begin position="1"/>
        <end position="148"/>
    </location>
</feature>
<dbReference type="InterPro" id="IPR036397">
    <property type="entry name" value="RNaseH_sf"/>
</dbReference>
<dbReference type="PANTHER" id="PTHR37984">
    <property type="entry name" value="PROTEIN CBG26694"/>
    <property type="match status" value="1"/>
</dbReference>
<evidence type="ECO:0000259" key="1">
    <source>
        <dbReference type="PROSITE" id="PS50994"/>
    </source>
</evidence>
<name>A0A1R1XIA0_9FUNG</name>
<dbReference type="EMBL" id="LSSN01003099">
    <property type="protein sequence ID" value="OMJ14361.1"/>
    <property type="molecule type" value="Genomic_DNA"/>
</dbReference>
<dbReference type="PANTHER" id="PTHR37984:SF5">
    <property type="entry name" value="PROTEIN NYNRIN-LIKE"/>
    <property type="match status" value="1"/>
</dbReference>
<accession>A0A1R1XIA0</accession>
<evidence type="ECO:0000313" key="3">
    <source>
        <dbReference type="Proteomes" id="UP000187283"/>
    </source>
</evidence>
<proteinExistence type="predicted"/>
<comment type="caution">
    <text evidence="2">The sequence shown here is derived from an EMBL/GenBank/DDBJ whole genome shotgun (WGS) entry which is preliminary data.</text>
</comment>
<dbReference type="Gene3D" id="3.30.420.10">
    <property type="entry name" value="Ribonuclease H-like superfamily/Ribonuclease H"/>
    <property type="match status" value="1"/>
</dbReference>